<proteinExistence type="predicted"/>
<dbReference type="EMBL" id="LNIX01000001">
    <property type="protein sequence ID" value="OXA63687.1"/>
    <property type="molecule type" value="Genomic_DNA"/>
</dbReference>
<name>A0A226F2M3_FOLCA</name>
<feature type="region of interest" description="Disordered" evidence="1">
    <location>
        <begin position="1"/>
        <end position="24"/>
    </location>
</feature>
<dbReference type="Proteomes" id="UP000198287">
    <property type="component" value="Unassembled WGS sequence"/>
</dbReference>
<organism evidence="2 3">
    <name type="scientific">Folsomia candida</name>
    <name type="common">Springtail</name>
    <dbReference type="NCBI Taxonomy" id="158441"/>
    <lineage>
        <taxon>Eukaryota</taxon>
        <taxon>Metazoa</taxon>
        <taxon>Ecdysozoa</taxon>
        <taxon>Arthropoda</taxon>
        <taxon>Hexapoda</taxon>
        <taxon>Collembola</taxon>
        <taxon>Entomobryomorpha</taxon>
        <taxon>Isotomoidea</taxon>
        <taxon>Isotomidae</taxon>
        <taxon>Proisotominae</taxon>
        <taxon>Folsomia</taxon>
    </lineage>
</organism>
<comment type="caution">
    <text evidence="2">The sequence shown here is derived from an EMBL/GenBank/DDBJ whole genome shotgun (WGS) entry which is preliminary data.</text>
</comment>
<sequence length="215" mass="24552">MDLRSSGVESPPPRDSVISEPKPRDFSVLAGGMYHNNSHSLPDHIGPKMITLGGNWLGRREDWREGENENTKDDKSADGAESRSVALSTINKFQLNQEEQRTTVISGRSRSTPTLRLEPFPSFPSPVIIIIPQRATDRARRDYLFLFSYHDDGAVHRGRRKRELHFVFSQPSIFHQERERRHPLTSRIRHPSSPSIYIYIRVAHQASSSSNTRGK</sequence>
<dbReference type="AlphaFoldDB" id="A0A226F2M3"/>
<gene>
    <name evidence="2" type="ORF">Fcan01_01977</name>
</gene>
<protein>
    <submittedName>
        <fullName evidence="2">Uncharacterized protein</fullName>
    </submittedName>
</protein>
<evidence type="ECO:0000313" key="2">
    <source>
        <dbReference type="EMBL" id="OXA63687.1"/>
    </source>
</evidence>
<evidence type="ECO:0000313" key="3">
    <source>
        <dbReference type="Proteomes" id="UP000198287"/>
    </source>
</evidence>
<accession>A0A226F2M3</accession>
<evidence type="ECO:0000256" key="1">
    <source>
        <dbReference type="SAM" id="MobiDB-lite"/>
    </source>
</evidence>
<reference evidence="2 3" key="1">
    <citation type="submission" date="2015-12" db="EMBL/GenBank/DDBJ databases">
        <title>The genome of Folsomia candida.</title>
        <authorList>
            <person name="Faddeeva A."/>
            <person name="Derks M.F."/>
            <person name="Anvar Y."/>
            <person name="Smit S."/>
            <person name="Van Straalen N."/>
            <person name="Roelofs D."/>
        </authorList>
    </citation>
    <scope>NUCLEOTIDE SEQUENCE [LARGE SCALE GENOMIC DNA]</scope>
    <source>
        <strain evidence="2 3">VU population</strain>
        <tissue evidence="2">Whole body</tissue>
    </source>
</reference>
<keyword evidence="3" id="KW-1185">Reference proteome</keyword>